<organism evidence="2 3">
    <name type="scientific">Legionella jamestowniensis</name>
    <dbReference type="NCBI Taxonomy" id="455"/>
    <lineage>
        <taxon>Bacteria</taxon>
        <taxon>Pseudomonadati</taxon>
        <taxon>Pseudomonadota</taxon>
        <taxon>Gammaproteobacteria</taxon>
        <taxon>Legionellales</taxon>
        <taxon>Legionellaceae</taxon>
        <taxon>Legionella</taxon>
    </lineage>
</organism>
<comment type="similarity">
    <text evidence="1">Belongs to the ComF/GntX family.</text>
</comment>
<sequence length="233" mass="26936">MLVHRKRNSITQLLRLPSACVICHKYHREACAVCQECLSLFQPLGPACQYCAFPLFDDSYLVCGRCLKQKPAFDKTLVIYRFEEPLRTLLHEYKYNGALYLRKLFVKLMMDALPSEGLHTQCLIPVPLHYKRLRERGFNQAAEFSKRLASILNLPCELNLCRKVLHTPAQMGLNSEKRRHNLHRAFQIKQPSYQHITLIDDLLTTGSTVNELAKLFKQQGVTRVDVWCCARAC</sequence>
<dbReference type="PANTHER" id="PTHR47505">
    <property type="entry name" value="DNA UTILIZATION PROTEIN YHGH"/>
    <property type="match status" value="1"/>
</dbReference>
<evidence type="ECO:0000256" key="1">
    <source>
        <dbReference type="ARBA" id="ARBA00008007"/>
    </source>
</evidence>
<evidence type="ECO:0000313" key="2">
    <source>
        <dbReference type="EMBL" id="KTD08687.1"/>
    </source>
</evidence>
<protein>
    <submittedName>
        <fullName evidence="2">Competence protein ComF</fullName>
    </submittedName>
</protein>
<dbReference type="InterPro" id="IPR029057">
    <property type="entry name" value="PRTase-like"/>
</dbReference>
<dbReference type="STRING" id="455.Ljam_2882"/>
<accession>A0A0W0ULN9</accession>
<dbReference type="EMBL" id="LNYG01000013">
    <property type="protein sequence ID" value="KTD08687.1"/>
    <property type="molecule type" value="Genomic_DNA"/>
</dbReference>
<dbReference type="Gene3D" id="3.40.50.2020">
    <property type="match status" value="1"/>
</dbReference>
<dbReference type="Proteomes" id="UP000054715">
    <property type="component" value="Unassembled WGS sequence"/>
</dbReference>
<dbReference type="PATRIC" id="fig|455.5.peg.3028"/>
<gene>
    <name evidence="2" type="primary">comF</name>
    <name evidence="2" type="ORF">Ljam_2882</name>
</gene>
<dbReference type="SUPFAM" id="SSF53271">
    <property type="entry name" value="PRTase-like"/>
    <property type="match status" value="1"/>
</dbReference>
<dbReference type="PANTHER" id="PTHR47505:SF1">
    <property type="entry name" value="DNA UTILIZATION PROTEIN YHGH"/>
    <property type="match status" value="1"/>
</dbReference>
<dbReference type="RefSeq" id="WP_368610038.1">
    <property type="nucleotide sequence ID" value="NZ_CAAAJF010000001.1"/>
</dbReference>
<dbReference type="CDD" id="cd06223">
    <property type="entry name" value="PRTases_typeI"/>
    <property type="match status" value="1"/>
</dbReference>
<dbReference type="AlphaFoldDB" id="A0A0W0ULN9"/>
<proteinExistence type="inferred from homology"/>
<evidence type="ECO:0000313" key="3">
    <source>
        <dbReference type="Proteomes" id="UP000054715"/>
    </source>
</evidence>
<name>A0A0W0ULN9_9GAMM</name>
<dbReference type="InterPro" id="IPR000836">
    <property type="entry name" value="PRTase_dom"/>
</dbReference>
<dbReference type="InterPro" id="IPR051910">
    <property type="entry name" value="ComF/GntX_DNA_util-trans"/>
</dbReference>
<reference evidence="2 3" key="1">
    <citation type="submission" date="2015-11" db="EMBL/GenBank/DDBJ databases">
        <title>Genomic analysis of 38 Legionella species identifies large and diverse effector repertoires.</title>
        <authorList>
            <person name="Burstein D."/>
            <person name="Amaro F."/>
            <person name="Zusman T."/>
            <person name="Lifshitz Z."/>
            <person name="Cohen O."/>
            <person name="Gilbert J.A."/>
            <person name="Pupko T."/>
            <person name="Shuman H.A."/>
            <person name="Segal G."/>
        </authorList>
    </citation>
    <scope>NUCLEOTIDE SEQUENCE [LARGE SCALE GENOMIC DNA]</scope>
    <source>
        <strain evidence="2 3">JA-26-G1-E2</strain>
    </source>
</reference>
<comment type="caution">
    <text evidence="2">The sequence shown here is derived from an EMBL/GenBank/DDBJ whole genome shotgun (WGS) entry which is preliminary data.</text>
</comment>